<name>A0AAX3CXB0_9ENTR</name>
<dbReference type="EMBL" id="CP102103">
    <property type="protein sequence ID" value="UWZ76567.1"/>
    <property type="molecule type" value="Genomic_DNA"/>
</dbReference>
<gene>
    <name evidence="1" type="ORF">NP224_13150</name>
</gene>
<dbReference type="AlphaFoldDB" id="A0AAX3CXB0"/>
<evidence type="ECO:0000313" key="2">
    <source>
        <dbReference type="Proteomes" id="UP001060345"/>
    </source>
</evidence>
<dbReference type="Proteomes" id="UP001060345">
    <property type="component" value="Chromosome"/>
</dbReference>
<dbReference type="RefSeq" id="WP_064377301.1">
    <property type="nucleotide sequence ID" value="NZ_CABGVB010000005.1"/>
</dbReference>
<reference evidence="1" key="1">
    <citation type="submission" date="2022-08" db="EMBL/GenBank/DDBJ databases">
        <title>Genomic characterization and comparative genomic analysis of a strain of klebsiella michiganensis carrying blaKPC-2 isolated from the blood of children with very preterm bloodstream infection.</title>
        <authorList>
            <person name="Zhang N."/>
        </authorList>
    </citation>
    <scope>NUCLEOTIDE SEQUENCE</scope>
    <source>
        <strain evidence="1">BSI-KPN166</strain>
    </source>
</reference>
<protein>
    <submittedName>
        <fullName evidence="1">Uncharacterized protein</fullName>
    </submittedName>
</protein>
<accession>A0AAX3CXB0</accession>
<proteinExistence type="predicted"/>
<organism evidence="1 2">
    <name type="scientific">Klebsiella michiganensis</name>
    <dbReference type="NCBI Taxonomy" id="1134687"/>
    <lineage>
        <taxon>Bacteria</taxon>
        <taxon>Pseudomonadati</taxon>
        <taxon>Pseudomonadota</taxon>
        <taxon>Gammaproteobacteria</taxon>
        <taxon>Enterobacterales</taxon>
        <taxon>Enterobacteriaceae</taxon>
        <taxon>Klebsiella/Raoultella group</taxon>
        <taxon>Klebsiella</taxon>
    </lineage>
</organism>
<sequence>MAQIPALLESGIVIGGDLEENQWVVIPYDEMNVSVKCNFPKVVHTGYKGLVYGDVLPTYWEAVAYPDEPFMPVEAPGEFVTTGKESKIWAGNGSSTVAMGEQSRIIIGIEYSPEDEEEHTINGCKAFALGDSSSASFKNPPGSDNLLITAGIDSYIDLGEATKSVGMVAGDNSTLYARDANDNVAIATGYHCDVNAENTNNTVIITGENSSSAVGEHGIIFASRILESFTIGKGGVASVVWHDGERNRIKVIYEGEEGIEAGRYYKVDENGQVVEI</sequence>
<evidence type="ECO:0000313" key="1">
    <source>
        <dbReference type="EMBL" id="UWZ76567.1"/>
    </source>
</evidence>